<dbReference type="AlphaFoldDB" id="A0A1I7TH84"/>
<dbReference type="Pfam" id="PF00646">
    <property type="entry name" value="F-box"/>
    <property type="match status" value="1"/>
</dbReference>
<name>A0A1I7TH84_9PELO</name>
<sequence>MAPIPLLKLPLVAMENVLSIMTPLELINLSVLSARSKATVKSFFRVNPKLETHLYIINRGSNITIIGKNDKWYLKRINKLEEERRFLDDEVNEMAKAYEYIKEVLGCDFKLVRIDLDKSPDENRELIDWLRSQQQTFDTIAIEGCYKNYDDDVKYVMQNLKATGEFTLVMLRHADDFQLEIPEGLRVLHVDSSGFIKYEQFMKLDCEQIVFLRSPLTSQEIHRFLKSWMDCESHLNLKSLQITIDHPDVIDAVKNLNHVEVAMDDNIRAMFNRYFFFNSANNCFNITRSDGKIATACVLPGSTSRLYLGLY</sequence>
<evidence type="ECO:0000259" key="1">
    <source>
        <dbReference type="PROSITE" id="PS50181"/>
    </source>
</evidence>
<feature type="domain" description="F-box" evidence="1">
    <location>
        <begin position="3"/>
        <end position="47"/>
    </location>
</feature>
<evidence type="ECO:0000313" key="2">
    <source>
        <dbReference type="Proteomes" id="UP000095282"/>
    </source>
</evidence>
<proteinExistence type="predicted"/>
<organism evidence="2 3">
    <name type="scientific">Caenorhabditis tropicalis</name>
    <dbReference type="NCBI Taxonomy" id="1561998"/>
    <lineage>
        <taxon>Eukaryota</taxon>
        <taxon>Metazoa</taxon>
        <taxon>Ecdysozoa</taxon>
        <taxon>Nematoda</taxon>
        <taxon>Chromadorea</taxon>
        <taxon>Rhabditida</taxon>
        <taxon>Rhabditina</taxon>
        <taxon>Rhabditomorpha</taxon>
        <taxon>Rhabditoidea</taxon>
        <taxon>Rhabditidae</taxon>
        <taxon>Peloderinae</taxon>
        <taxon>Caenorhabditis</taxon>
    </lineage>
</organism>
<dbReference type="Pfam" id="PF07735">
    <property type="entry name" value="FBA_2"/>
    <property type="match status" value="1"/>
</dbReference>
<dbReference type="PROSITE" id="PS50181">
    <property type="entry name" value="FBOX"/>
    <property type="match status" value="1"/>
</dbReference>
<reference evidence="3" key="1">
    <citation type="submission" date="2016-11" db="UniProtKB">
        <authorList>
            <consortium name="WormBaseParasite"/>
        </authorList>
    </citation>
    <scope>IDENTIFICATION</scope>
</reference>
<protein>
    <submittedName>
        <fullName evidence="3">F-box domain-containing protein</fullName>
    </submittedName>
</protein>
<evidence type="ECO:0000313" key="3">
    <source>
        <dbReference type="WBParaSite" id="Csp11.Scaffold612.g5905.t1"/>
    </source>
</evidence>
<dbReference type="Proteomes" id="UP000095282">
    <property type="component" value="Unplaced"/>
</dbReference>
<dbReference type="WBParaSite" id="Csp11.Scaffold612.g5905.t1">
    <property type="protein sequence ID" value="Csp11.Scaffold612.g5905.t1"/>
    <property type="gene ID" value="Csp11.Scaffold612.g5905"/>
</dbReference>
<accession>A0A1I7TH84</accession>
<dbReference type="InterPro" id="IPR001810">
    <property type="entry name" value="F-box_dom"/>
</dbReference>
<keyword evidence="2" id="KW-1185">Reference proteome</keyword>
<dbReference type="InterPro" id="IPR012885">
    <property type="entry name" value="F-box_Sdz-33"/>
</dbReference>
<dbReference type="PANTHER" id="PTHR21503">
    <property type="entry name" value="F-BOX-CONTAINING HYPOTHETICAL PROTEIN C.ELEGANS"/>
    <property type="match status" value="1"/>
</dbReference>